<dbReference type="PROSITE" id="PS50011">
    <property type="entry name" value="PROTEIN_KINASE_DOM"/>
    <property type="match status" value="1"/>
</dbReference>
<accession>A0ABP8TF32</accession>
<protein>
    <recommendedName>
        <fullName evidence="1">non-specific serine/threonine protein kinase</fullName>
        <ecNumber evidence="1">2.7.11.1</ecNumber>
    </recommendedName>
</protein>
<keyword evidence="9" id="KW-1133">Transmembrane helix</keyword>
<keyword evidence="4 7" id="KW-0547">Nucleotide-binding</keyword>
<feature type="compositionally biased region" description="Low complexity" evidence="8">
    <location>
        <begin position="365"/>
        <end position="376"/>
    </location>
</feature>
<feature type="region of interest" description="Disordered" evidence="8">
    <location>
        <begin position="353"/>
        <end position="376"/>
    </location>
</feature>
<keyword evidence="3" id="KW-0808">Transferase</keyword>
<dbReference type="InterPro" id="IPR058330">
    <property type="entry name" value="DUF8017"/>
</dbReference>
<dbReference type="PANTHER" id="PTHR43289:SF6">
    <property type="entry name" value="SERINE_THREONINE-PROTEIN KINASE NEKL-3"/>
    <property type="match status" value="1"/>
</dbReference>
<keyword evidence="6 7" id="KW-0067">ATP-binding</keyword>
<dbReference type="Pfam" id="PF26056">
    <property type="entry name" value="DUF8017"/>
    <property type="match status" value="1"/>
</dbReference>
<reference evidence="12" key="1">
    <citation type="journal article" date="2019" name="Int. J. Syst. Evol. Microbiol.">
        <title>The Global Catalogue of Microorganisms (GCM) 10K type strain sequencing project: providing services to taxonomists for standard genome sequencing and annotation.</title>
        <authorList>
            <consortium name="The Broad Institute Genomics Platform"/>
            <consortium name="The Broad Institute Genome Sequencing Center for Infectious Disease"/>
            <person name="Wu L."/>
            <person name="Ma J."/>
        </authorList>
    </citation>
    <scope>NUCLEOTIDE SEQUENCE [LARGE SCALE GENOMIC DNA]</scope>
    <source>
        <strain evidence="12">JCM 17938</strain>
    </source>
</reference>
<dbReference type="SMART" id="SM00220">
    <property type="entry name" value="S_TKc"/>
    <property type="match status" value="1"/>
</dbReference>
<evidence type="ECO:0000256" key="8">
    <source>
        <dbReference type="SAM" id="MobiDB-lite"/>
    </source>
</evidence>
<dbReference type="Gene3D" id="1.10.510.10">
    <property type="entry name" value="Transferase(Phosphotransferase) domain 1"/>
    <property type="match status" value="1"/>
</dbReference>
<evidence type="ECO:0000313" key="11">
    <source>
        <dbReference type="EMBL" id="GAA4606664.1"/>
    </source>
</evidence>
<keyword evidence="2" id="KW-0723">Serine/threonine-protein kinase</keyword>
<evidence type="ECO:0000256" key="2">
    <source>
        <dbReference type="ARBA" id="ARBA00022527"/>
    </source>
</evidence>
<dbReference type="SUPFAM" id="SSF56112">
    <property type="entry name" value="Protein kinase-like (PK-like)"/>
    <property type="match status" value="1"/>
</dbReference>
<feature type="transmembrane region" description="Helical" evidence="9">
    <location>
        <begin position="331"/>
        <end position="350"/>
    </location>
</feature>
<evidence type="ECO:0000256" key="7">
    <source>
        <dbReference type="PROSITE-ProRule" id="PRU10141"/>
    </source>
</evidence>
<keyword evidence="9" id="KW-0472">Membrane</keyword>
<dbReference type="InterPro" id="IPR008271">
    <property type="entry name" value="Ser/Thr_kinase_AS"/>
</dbReference>
<evidence type="ECO:0000256" key="9">
    <source>
        <dbReference type="SAM" id="Phobius"/>
    </source>
</evidence>
<evidence type="ECO:0000259" key="10">
    <source>
        <dbReference type="PROSITE" id="PS50011"/>
    </source>
</evidence>
<dbReference type="EC" id="2.7.11.1" evidence="1"/>
<dbReference type="RefSeq" id="WP_345353009.1">
    <property type="nucleotide sequence ID" value="NZ_BAABHJ010000005.1"/>
</dbReference>
<evidence type="ECO:0000256" key="3">
    <source>
        <dbReference type="ARBA" id="ARBA00022679"/>
    </source>
</evidence>
<feature type="compositionally biased region" description="Low complexity" evidence="8">
    <location>
        <begin position="304"/>
        <end position="316"/>
    </location>
</feature>
<dbReference type="PROSITE" id="PS00107">
    <property type="entry name" value="PROTEIN_KINASE_ATP"/>
    <property type="match status" value="1"/>
</dbReference>
<dbReference type="Gene3D" id="3.30.200.20">
    <property type="entry name" value="Phosphorylase Kinase, domain 1"/>
    <property type="match status" value="1"/>
</dbReference>
<dbReference type="Proteomes" id="UP001500212">
    <property type="component" value="Unassembled WGS sequence"/>
</dbReference>
<dbReference type="CDD" id="cd14014">
    <property type="entry name" value="STKc_PknB_like"/>
    <property type="match status" value="1"/>
</dbReference>
<name>A0ABP8TF32_9ACTN</name>
<dbReference type="PANTHER" id="PTHR43289">
    <property type="entry name" value="MITOGEN-ACTIVATED PROTEIN KINASE KINASE KINASE 20-RELATED"/>
    <property type="match status" value="1"/>
</dbReference>
<evidence type="ECO:0000256" key="6">
    <source>
        <dbReference type="ARBA" id="ARBA00022840"/>
    </source>
</evidence>
<feature type="domain" description="Protein kinase" evidence="10">
    <location>
        <begin position="17"/>
        <end position="275"/>
    </location>
</feature>
<keyword evidence="5" id="KW-0418">Kinase</keyword>
<dbReference type="EMBL" id="BAABHJ010000005">
    <property type="protein sequence ID" value="GAA4606664.1"/>
    <property type="molecule type" value="Genomic_DNA"/>
</dbReference>
<dbReference type="InterPro" id="IPR011009">
    <property type="entry name" value="Kinase-like_dom_sf"/>
</dbReference>
<evidence type="ECO:0000256" key="4">
    <source>
        <dbReference type="ARBA" id="ARBA00022741"/>
    </source>
</evidence>
<feature type="region of interest" description="Disordered" evidence="8">
    <location>
        <begin position="279"/>
        <end position="327"/>
    </location>
</feature>
<evidence type="ECO:0000313" key="12">
    <source>
        <dbReference type="Proteomes" id="UP001500212"/>
    </source>
</evidence>
<keyword evidence="12" id="KW-1185">Reference proteome</keyword>
<proteinExistence type="predicted"/>
<dbReference type="InterPro" id="IPR000719">
    <property type="entry name" value="Prot_kinase_dom"/>
</dbReference>
<keyword evidence="9" id="KW-0812">Transmembrane</keyword>
<feature type="binding site" evidence="7">
    <location>
        <position position="46"/>
    </location>
    <ligand>
        <name>ATP</name>
        <dbReference type="ChEBI" id="CHEBI:30616"/>
    </ligand>
</feature>
<dbReference type="PROSITE" id="PS00108">
    <property type="entry name" value="PROTEIN_KINASE_ST"/>
    <property type="match status" value="1"/>
</dbReference>
<evidence type="ECO:0000256" key="5">
    <source>
        <dbReference type="ARBA" id="ARBA00022777"/>
    </source>
</evidence>
<sequence length="573" mass="59280">MQEDAGLHRGLVLAGRYRLEDPLGRGAMGEVWRGVDLRLRRPVAVKFLPAHLLSDQHAVARFRREAEIAAGLQHPGITVMFDIERHDHLLFLVMELLQGSDLSSVLAGHTGGLPVDQVIALGVQIADALAAAHARGVVHRDIKPANLFLQNDGRVKICDFGIARLADATTVTGTGVSIGTPRYMAPEQFEGRQVDHRTDLYSFGCVLYELLTGGPVFADTAGVASAMYQHVSRSPVPPRSIRPEIPDHLDGLVRALLAKDPAHRPANATAVAELLRRPAGGAGEAGGQSSDIGFAPTLSPPAAPSGAGPAGAATATQVDAPRSRKRRTGPVVAVGIVVAALVAGGAFFLVKGSGSRQHPAHAQGRTGTTRAPAPVTGPVVPGWRLVRSPEHGVAYDVPPGWHVQLSSTTLGYADASGNTSQVMNGTAELPHPGCTGADLNYHAQTGLTGGKGVAAVSALSAAQSYQLTGIAGRTANQWANGEYTTAAGRVPSVVEGNDRTATLRGSQAIESTATATTKGARKRCEPPGGVVHAVAMPAAQGAPIVFIAIADQGAGQVADAELQKIIGSVRPLG</sequence>
<organism evidence="11 12">
    <name type="scientific">Actinoallomurus liliacearum</name>
    <dbReference type="NCBI Taxonomy" id="1080073"/>
    <lineage>
        <taxon>Bacteria</taxon>
        <taxon>Bacillati</taxon>
        <taxon>Actinomycetota</taxon>
        <taxon>Actinomycetes</taxon>
        <taxon>Streptosporangiales</taxon>
        <taxon>Thermomonosporaceae</taxon>
        <taxon>Actinoallomurus</taxon>
    </lineage>
</organism>
<dbReference type="InterPro" id="IPR017441">
    <property type="entry name" value="Protein_kinase_ATP_BS"/>
</dbReference>
<comment type="caution">
    <text evidence="11">The sequence shown here is derived from an EMBL/GenBank/DDBJ whole genome shotgun (WGS) entry which is preliminary data.</text>
</comment>
<gene>
    <name evidence="11" type="ORF">GCM10023195_24350</name>
</gene>
<dbReference type="Pfam" id="PF00069">
    <property type="entry name" value="Pkinase"/>
    <property type="match status" value="1"/>
</dbReference>
<evidence type="ECO:0000256" key="1">
    <source>
        <dbReference type="ARBA" id="ARBA00012513"/>
    </source>
</evidence>